<accession>A0A934QSY4</accession>
<protein>
    <submittedName>
        <fullName evidence="2">Phosphotransferase</fullName>
    </submittedName>
</protein>
<sequence>MSEKRWTPGEADLGRLWSAAVEVAGGTVLGWRTTHLDVQPKGGTTVAAHVDVEWGDGAHSTETFGATTDSRHTQAALLMSDGEREVGLWRFPHDPALPALPAACDPERMRRLVAGLGLGDGEVTLRVRAYRPCRRAVVEVRTARTSLFVKVLRPGKVEDLQRLHRAAAGSLAPESLGWTDDGLLVLGGLPGTPLRDLLLTEDSIALDPERIVEVLRTLPPALAEHPARPGWGEQARHYANAVAAVLPEAGPAAHAIADAVLPSGEPPVAVHGDFYESQLLVRDGELGGLLDIDTAGAGDRYDDPACLLGHLAVLAQVRPDRAEVIDAYAARCLREFERHFDPRILRTRVAAVVLSLATGSHRVQDENWRTALGQRLELAQRWLTGEQLLAA</sequence>
<dbReference type="EMBL" id="JAENJH010000002">
    <property type="protein sequence ID" value="MBK1784784.1"/>
    <property type="molecule type" value="Genomic_DNA"/>
</dbReference>
<evidence type="ECO:0000259" key="1">
    <source>
        <dbReference type="Pfam" id="PF01636"/>
    </source>
</evidence>
<dbReference type="RefSeq" id="WP_200317435.1">
    <property type="nucleotide sequence ID" value="NZ_JAENJH010000002.1"/>
</dbReference>
<comment type="caution">
    <text evidence="2">The sequence shown here is derived from an EMBL/GenBank/DDBJ whole genome shotgun (WGS) entry which is preliminary data.</text>
</comment>
<gene>
    <name evidence="2" type="ORF">JHE00_10645</name>
</gene>
<dbReference type="Gene3D" id="3.90.1200.10">
    <property type="match status" value="1"/>
</dbReference>
<dbReference type="Pfam" id="PF01636">
    <property type="entry name" value="APH"/>
    <property type="match status" value="1"/>
</dbReference>
<dbReference type="SUPFAM" id="SSF56112">
    <property type="entry name" value="Protein kinase-like (PK-like)"/>
    <property type="match status" value="1"/>
</dbReference>
<evidence type="ECO:0000313" key="3">
    <source>
        <dbReference type="Proteomes" id="UP000635245"/>
    </source>
</evidence>
<evidence type="ECO:0000313" key="2">
    <source>
        <dbReference type="EMBL" id="MBK1784784.1"/>
    </source>
</evidence>
<dbReference type="InterPro" id="IPR011009">
    <property type="entry name" value="Kinase-like_dom_sf"/>
</dbReference>
<dbReference type="AlphaFoldDB" id="A0A934QSY4"/>
<organism evidence="2 3">
    <name type="scientific">Prauserella cavernicola</name>
    <dbReference type="NCBI Taxonomy" id="2800127"/>
    <lineage>
        <taxon>Bacteria</taxon>
        <taxon>Bacillati</taxon>
        <taxon>Actinomycetota</taxon>
        <taxon>Actinomycetes</taxon>
        <taxon>Pseudonocardiales</taxon>
        <taxon>Pseudonocardiaceae</taxon>
        <taxon>Prauserella</taxon>
    </lineage>
</organism>
<feature type="domain" description="Aminoglycoside phosphotransferase" evidence="1">
    <location>
        <begin position="137"/>
        <end position="329"/>
    </location>
</feature>
<dbReference type="Proteomes" id="UP000635245">
    <property type="component" value="Unassembled WGS sequence"/>
</dbReference>
<name>A0A934QSY4_9PSEU</name>
<keyword evidence="3" id="KW-1185">Reference proteome</keyword>
<reference evidence="2" key="1">
    <citation type="submission" date="2020-12" db="EMBL/GenBank/DDBJ databases">
        <title>Prauserella sp. ASG 168, a novel actinomycete isolated from cave rock.</title>
        <authorList>
            <person name="Suriyachadkun C."/>
        </authorList>
    </citation>
    <scope>NUCLEOTIDE SEQUENCE</scope>
    <source>
        <strain evidence="2">ASG 168</strain>
    </source>
</reference>
<proteinExistence type="predicted"/>
<dbReference type="InterPro" id="IPR002575">
    <property type="entry name" value="Aminoglycoside_PTrfase"/>
</dbReference>